<feature type="compositionally biased region" description="Basic and acidic residues" evidence="1">
    <location>
        <begin position="128"/>
        <end position="152"/>
    </location>
</feature>
<accession>A0A0C9ZUV1</accession>
<feature type="region of interest" description="Disordered" evidence="1">
    <location>
        <begin position="348"/>
        <end position="425"/>
    </location>
</feature>
<feature type="compositionally biased region" description="Low complexity" evidence="1">
    <location>
        <begin position="44"/>
        <end position="59"/>
    </location>
</feature>
<dbReference type="EMBL" id="KN835262">
    <property type="protein sequence ID" value="KIK41640.1"/>
    <property type="molecule type" value="Genomic_DNA"/>
</dbReference>
<feature type="compositionally biased region" description="Basic residues" evidence="1">
    <location>
        <begin position="116"/>
        <end position="127"/>
    </location>
</feature>
<dbReference type="OrthoDB" id="3229208at2759"/>
<evidence type="ECO:0000313" key="3">
    <source>
        <dbReference type="Proteomes" id="UP000054485"/>
    </source>
</evidence>
<evidence type="ECO:0000313" key="2">
    <source>
        <dbReference type="EMBL" id="KIK41640.1"/>
    </source>
</evidence>
<feature type="region of interest" description="Disordered" evidence="1">
    <location>
        <begin position="1"/>
        <end position="187"/>
    </location>
</feature>
<evidence type="ECO:0000256" key="1">
    <source>
        <dbReference type="SAM" id="MobiDB-lite"/>
    </source>
</evidence>
<proteinExistence type="predicted"/>
<gene>
    <name evidence="2" type="ORF">CY34DRAFT_195583</name>
</gene>
<feature type="compositionally biased region" description="Polar residues" evidence="1">
    <location>
        <begin position="415"/>
        <end position="425"/>
    </location>
</feature>
<feature type="compositionally biased region" description="Pro residues" evidence="1">
    <location>
        <begin position="60"/>
        <end position="74"/>
    </location>
</feature>
<protein>
    <submittedName>
        <fullName evidence="2">Uncharacterized protein</fullName>
    </submittedName>
</protein>
<name>A0A0C9ZUV1_9AGAM</name>
<dbReference type="HOGENOM" id="CLU_049938_0_0_1"/>
<keyword evidence="3" id="KW-1185">Reference proteome</keyword>
<feature type="region of interest" description="Disordered" evidence="1">
    <location>
        <begin position="221"/>
        <end position="246"/>
    </location>
</feature>
<feature type="compositionally biased region" description="Acidic residues" evidence="1">
    <location>
        <begin position="82"/>
        <end position="100"/>
    </location>
</feature>
<dbReference type="Proteomes" id="UP000054485">
    <property type="component" value="Unassembled WGS sequence"/>
</dbReference>
<dbReference type="STRING" id="930992.A0A0C9ZUV1"/>
<dbReference type="InParanoid" id="A0A0C9ZUV1"/>
<dbReference type="AlphaFoldDB" id="A0A0C9ZUV1"/>
<reference evidence="2 3" key="1">
    <citation type="submission" date="2014-04" db="EMBL/GenBank/DDBJ databases">
        <authorList>
            <consortium name="DOE Joint Genome Institute"/>
            <person name="Kuo A."/>
            <person name="Ruytinx J."/>
            <person name="Rineau F."/>
            <person name="Colpaert J."/>
            <person name="Kohler A."/>
            <person name="Nagy L.G."/>
            <person name="Floudas D."/>
            <person name="Copeland A."/>
            <person name="Barry K.W."/>
            <person name="Cichocki N."/>
            <person name="Veneault-Fourrey C."/>
            <person name="LaButti K."/>
            <person name="Lindquist E.A."/>
            <person name="Lipzen A."/>
            <person name="Lundell T."/>
            <person name="Morin E."/>
            <person name="Murat C."/>
            <person name="Sun H."/>
            <person name="Tunlid A."/>
            <person name="Henrissat B."/>
            <person name="Grigoriev I.V."/>
            <person name="Hibbett D.S."/>
            <person name="Martin F."/>
            <person name="Nordberg H.P."/>
            <person name="Cantor M.N."/>
            <person name="Hua S.X."/>
        </authorList>
    </citation>
    <scope>NUCLEOTIDE SEQUENCE [LARGE SCALE GENOMIC DNA]</scope>
    <source>
        <strain evidence="2 3">UH-Slu-Lm8-n1</strain>
    </source>
</reference>
<reference evidence="3" key="2">
    <citation type="submission" date="2015-01" db="EMBL/GenBank/DDBJ databases">
        <title>Evolutionary Origins and Diversification of the Mycorrhizal Mutualists.</title>
        <authorList>
            <consortium name="DOE Joint Genome Institute"/>
            <consortium name="Mycorrhizal Genomics Consortium"/>
            <person name="Kohler A."/>
            <person name="Kuo A."/>
            <person name="Nagy L.G."/>
            <person name="Floudas D."/>
            <person name="Copeland A."/>
            <person name="Barry K.W."/>
            <person name="Cichocki N."/>
            <person name="Veneault-Fourrey C."/>
            <person name="LaButti K."/>
            <person name="Lindquist E.A."/>
            <person name="Lipzen A."/>
            <person name="Lundell T."/>
            <person name="Morin E."/>
            <person name="Murat C."/>
            <person name="Riley R."/>
            <person name="Ohm R."/>
            <person name="Sun H."/>
            <person name="Tunlid A."/>
            <person name="Henrissat B."/>
            <person name="Grigoriev I.V."/>
            <person name="Hibbett D.S."/>
            <person name="Martin F."/>
        </authorList>
    </citation>
    <scope>NUCLEOTIDE SEQUENCE [LARGE SCALE GENOMIC DNA]</scope>
    <source>
        <strain evidence="3">UH-Slu-Lm8-n1</strain>
    </source>
</reference>
<organism evidence="2 3">
    <name type="scientific">Suillus luteus UH-Slu-Lm8-n1</name>
    <dbReference type="NCBI Taxonomy" id="930992"/>
    <lineage>
        <taxon>Eukaryota</taxon>
        <taxon>Fungi</taxon>
        <taxon>Dikarya</taxon>
        <taxon>Basidiomycota</taxon>
        <taxon>Agaricomycotina</taxon>
        <taxon>Agaricomycetes</taxon>
        <taxon>Agaricomycetidae</taxon>
        <taxon>Boletales</taxon>
        <taxon>Suillineae</taxon>
        <taxon>Suillaceae</taxon>
        <taxon>Suillus</taxon>
    </lineage>
</organism>
<sequence length="425" mass="45148">MDEDVDMDAPQISTLIEETTPPPPSRTSKFRVKLLLTDKKGKGKSSSPSVSNTNKKAAPLQPPAPPPPPPPPAPQARARSEDDVEEEDEEDQLIDDEDELQQSASTPAISAPTGGTKRKAPARKPRPRKSEKQDKDVDKKPHDTGEQADTHDLSISAVADKPPAKKRAAPRRPAATQRSRAKAPPKYVNQNSKYINISILLRAAKTLVVPSLLDEGVLSESYAGTAPSSPLPLTREGGSEHEDAENAPPLLAEGTMEVAPLPVYPLPSKPFPVQPPPKIGAGFAPMLPLDRSGNKIRRWRTANREIRGIAGGRWFARSWVGDKESEYANATAAAAASHKNGDVDKITTPKGGGSISAPLLGKGSSKSKAARAMSGISAAPSRAGSIITDHHPVKAPSKMRNIVAGPASEEGNDAPVQNTPEQMEL</sequence>